<accession>A0A139AYI8</accession>
<dbReference type="InterPro" id="IPR050815">
    <property type="entry name" value="TF_fung"/>
</dbReference>
<keyword evidence="5" id="KW-0539">Nucleus</keyword>
<keyword evidence="6" id="KW-1133">Transmembrane helix</keyword>
<keyword evidence="3" id="KW-0805">Transcription regulation</keyword>
<evidence type="ECO:0000256" key="1">
    <source>
        <dbReference type="ARBA" id="ARBA00004123"/>
    </source>
</evidence>
<evidence type="ECO:0000256" key="5">
    <source>
        <dbReference type="ARBA" id="ARBA00023242"/>
    </source>
</evidence>
<dbReference type="PROSITE" id="PS50048">
    <property type="entry name" value="ZN2_CY6_FUNGAL_2"/>
    <property type="match status" value="1"/>
</dbReference>
<keyword evidence="6" id="KW-0812">Transmembrane</keyword>
<evidence type="ECO:0000256" key="2">
    <source>
        <dbReference type="ARBA" id="ARBA00022723"/>
    </source>
</evidence>
<dbReference type="GO" id="GO:0000981">
    <property type="term" value="F:DNA-binding transcription factor activity, RNA polymerase II-specific"/>
    <property type="evidence" value="ECO:0007669"/>
    <property type="project" value="InterPro"/>
</dbReference>
<dbReference type="PANTHER" id="PTHR47338">
    <property type="entry name" value="ZN(II)2CYS6 TRANSCRIPTION FACTOR (EUROFUNG)-RELATED"/>
    <property type="match status" value="1"/>
</dbReference>
<protein>
    <recommendedName>
        <fullName evidence="7">Zn(2)-C6 fungal-type domain-containing protein</fullName>
    </recommendedName>
</protein>
<name>A0A139AYI8_GONPJ</name>
<sequence length="678" mass="75708">MPETDDDGMPNNQVNLLDMRKTCVACVKRKIRCDSELGGPCSRCVRLGIDCRFDSRAPRKTIAKRTVVKHAKVTLADRIKLLEAILGGDGPVPVSEIPSTMNGSVKSEPDDVDMSISIRTVVGTTGNIAHFDHWEFSATPYPSKNVLRDVHQLRLNLPHFPSLGIADAPSIFDDLPEMPSQSLVHSLIQLYFGQLPASIPTVHRQSFLNNPNPPILVLSVLTVGAELHDDAMVQSLARSTFFPRLQRLLKIETEKPTLAGITSMLHAVFHSIGKLKWDHVTMYLSQSVTAVRCLGLHFEHTINTISSQWVEQEWARRLFWNTFLFDRTIAAARGVPKLLNDEESMLLRLPCPNWMWDSPMMVHVPPVMPTLEEFFTPGLQHNLDLIVFDISLYSLFGRVIEVHQLGLRCASHASETAKSSWAHQISTRNKEIEGEISLWEHHLNAYASLHGGLSPGDTLYLQMSLHGLRSILHGPSVTNFRLMLDLLLPYRTPARELHSPIPAAPDTENMLKLWVASPSFVVSLENAFEAVEIVSKMRSLPTRTVRSPTFGFFLNYVGVVFLLTSVQMLISGIPPSDLRVRMRSILASFDDLIAKPMYPRMNFARSVMAFFLAELERGMGQEPILYDEAAVEMVLSAFREENNIPPSSEATKLSAIIEQSRVRNGLLLGAASDVGATF</sequence>
<dbReference type="Pfam" id="PF04082">
    <property type="entry name" value="Fungal_trans"/>
    <property type="match status" value="1"/>
</dbReference>
<feature type="domain" description="Zn(2)-C6 fungal-type" evidence="7">
    <location>
        <begin position="22"/>
        <end position="53"/>
    </location>
</feature>
<evidence type="ECO:0000313" key="8">
    <source>
        <dbReference type="EMBL" id="KXS21777.1"/>
    </source>
</evidence>
<dbReference type="InterPro" id="IPR001138">
    <property type="entry name" value="Zn2Cys6_DnaBD"/>
</dbReference>
<keyword evidence="9" id="KW-1185">Reference proteome</keyword>
<evidence type="ECO:0000259" key="7">
    <source>
        <dbReference type="PROSITE" id="PS50048"/>
    </source>
</evidence>
<evidence type="ECO:0000256" key="6">
    <source>
        <dbReference type="SAM" id="Phobius"/>
    </source>
</evidence>
<dbReference type="Pfam" id="PF00172">
    <property type="entry name" value="Zn_clus"/>
    <property type="match status" value="1"/>
</dbReference>
<comment type="subcellular location">
    <subcellularLocation>
        <location evidence="1">Nucleus</location>
    </subcellularLocation>
</comment>
<dbReference type="AlphaFoldDB" id="A0A139AYI8"/>
<keyword evidence="6" id="KW-0472">Membrane</keyword>
<evidence type="ECO:0000256" key="3">
    <source>
        <dbReference type="ARBA" id="ARBA00023015"/>
    </source>
</evidence>
<dbReference type="OrthoDB" id="2110361at2759"/>
<dbReference type="GO" id="GO:0003677">
    <property type="term" value="F:DNA binding"/>
    <property type="evidence" value="ECO:0007669"/>
    <property type="project" value="InterPro"/>
</dbReference>
<dbReference type="CDD" id="cd12148">
    <property type="entry name" value="fungal_TF_MHR"/>
    <property type="match status" value="1"/>
</dbReference>
<dbReference type="SUPFAM" id="SSF57701">
    <property type="entry name" value="Zn2/Cys6 DNA-binding domain"/>
    <property type="match status" value="1"/>
</dbReference>
<dbReference type="Proteomes" id="UP000070544">
    <property type="component" value="Unassembled WGS sequence"/>
</dbReference>
<organism evidence="8 9">
    <name type="scientific">Gonapodya prolifera (strain JEL478)</name>
    <name type="common">Monoblepharis prolifera</name>
    <dbReference type="NCBI Taxonomy" id="1344416"/>
    <lineage>
        <taxon>Eukaryota</taxon>
        <taxon>Fungi</taxon>
        <taxon>Fungi incertae sedis</taxon>
        <taxon>Chytridiomycota</taxon>
        <taxon>Chytridiomycota incertae sedis</taxon>
        <taxon>Monoblepharidomycetes</taxon>
        <taxon>Monoblepharidales</taxon>
        <taxon>Gonapodyaceae</taxon>
        <taxon>Gonapodya</taxon>
    </lineage>
</organism>
<dbReference type="SMART" id="SM00066">
    <property type="entry name" value="GAL4"/>
    <property type="match status" value="1"/>
</dbReference>
<dbReference type="GO" id="GO:0005634">
    <property type="term" value="C:nucleus"/>
    <property type="evidence" value="ECO:0007669"/>
    <property type="project" value="UniProtKB-SubCell"/>
</dbReference>
<dbReference type="GO" id="GO:0008270">
    <property type="term" value="F:zinc ion binding"/>
    <property type="evidence" value="ECO:0007669"/>
    <property type="project" value="InterPro"/>
</dbReference>
<evidence type="ECO:0000313" key="9">
    <source>
        <dbReference type="Proteomes" id="UP000070544"/>
    </source>
</evidence>
<gene>
    <name evidence="8" type="ORF">M427DRAFT_51157</name>
</gene>
<feature type="transmembrane region" description="Helical" evidence="6">
    <location>
        <begin position="550"/>
        <end position="573"/>
    </location>
</feature>
<dbReference type="STRING" id="1344416.A0A139AYI8"/>
<proteinExistence type="predicted"/>
<reference evidence="8 9" key="1">
    <citation type="journal article" date="2015" name="Genome Biol. Evol.">
        <title>Phylogenomic analyses indicate that early fungi evolved digesting cell walls of algal ancestors of land plants.</title>
        <authorList>
            <person name="Chang Y."/>
            <person name="Wang S."/>
            <person name="Sekimoto S."/>
            <person name="Aerts A.L."/>
            <person name="Choi C."/>
            <person name="Clum A."/>
            <person name="LaButti K.M."/>
            <person name="Lindquist E.A."/>
            <person name="Yee Ngan C."/>
            <person name="Ohm R.A."/>
            <person name="Salamov A.A."/>
            <person name="Grigoriev I.V."/>
            <person name="Spatafora J.W."/>
            <person name="Berbee M.L."/>
        </authorList>
    </citation>
    <scope>NUCLEOTIDE SEQUENCE [LARGE SCALE GENOMIC DNA]</scope>
    <source>
        <strain evidence="8 9">JEL478</strain>
    </source>
</reference>
<dbReference type="GO" id="GO:0006351">
    <property type="term" value="P:DNA-templated transcription"/>
    <property type="evidence" value="ECO:0007669"/>
    <property type="project" value="InterPro"/>
</dbReference>
<evidence type="ECO:0000256" key="4">
    <source>
        <dbReference type="ARBA" id="ARBA00023163"/>
    </source>
</evidence>
<keyword evidence="2" id="KW-0479">Metal-binding</keyword>
<dbReference type="EMBL" id="KQ965732">
    <property type="protein sequence ID" value="KXS21777.1"/>
    <property type="molecule type" value="Genomic_DNA"/>
</dbReference>
<dbReference type="PANTHER" id="PTHR47338:SF5">
    <property type="entry name" value="ZN(II)2CYS6 TRANSCRIPTION FACTOR (EUROFUNG)"/>
    <property type="match status" value="1"/>
</dbReference>
<keyword evidence="4" id="KW-0804">Transcription</keyword>
<dbReference type="CDD" id="cd00067">
    <property type="entry name" value="GAL4"/>
    <property type="match status" value="1"/>
</dbReference>
<dbReference type="InterPro" id="IPR007219">
    <property type="entry name" value="XnlR_reg_dom"/>
</dbReference>
<dbReference type="Gene3D" id="4.10.240.10">
    <property type="entry name" value="Zn(2)-C6 fungal-type DNA-binding domain"/>
    <property type="match status" value="1"/>
</dbReference>
<dbReference type="InterPro" id="IPR036864">
    <property type="entry name" value="Zn2-C6_fun-type_DNA-bd_sf"/>
</dbReference>